<dbReference type="eggNOG" id="KOG0059">
    <property type="taxonomic scope" value="Eukaryota"/>
</dbReference>
<dbReference type="SMART" id="SM00382">
    <property type="entry name" value="AAA"/>
    <property type="match status" value="1"/>
</dbReference>
<dbReference type="InterPro" id="IPR027417">
    <property type="entry name" value="P-loop_NTPase"/>
</dbReference>
<feature type="domain" description="ABC transporter" evidence="8">
    <location>
        <begin position="23"/>
        <end position="257"/>
    </location>
</feature>
<keyword evidence="4" id="KW-0067">ATP-binding</keyword>
<comment type="subcellular location">
    <subcellularLocation>
        <location evidence="1">Membrane</location>
        <topology evidence="1">Multi-pass membrane protein</topology>
    </subcellularLocation>
</comment>
<dbReference type="PROSITE" id="PS50893">
    <property type="entry name" value="ABC_TRANSPORTER_2"/>
    <property type="match status" value="1"/>
</dbReference>
<feature type="transmembrane region" description="Helical" evidence="7">
    <location>
        <begin position="673"/>
        <end position="691"/>
    </location>
</feature>
<sequence length="692" mass="77444">MTESPAIINSECNNNGAEEQVAVESRNLMLTYFDEGKTTTVLDKFNIKIPKGCVYALIGPSGSGKTTYLRSLIGLKILDAGETRLFGLTLGHPLLDIPGCGLGYMPQDTALNDNLTISEIINYFGALYRIPNKECKAKAKVLCQRLGLPEESRSIGQLSGGQKRRVSFICTLIHKPRLMILDEPTVGCDPIVIEVMWQCILEIARSFGTTVIVTTHYLEEARKTDMIGFMRKGHLLAQGSPAKIMNLYKVSSIEKAFAIMVKQDKIRRSITPPSGTLGTIKENKTTLEPSKSPFSSNNTFRLKTYLQIFLAVLHRVLLIYIKSKTYLIATTLLTLTLISLSAICFGPTPHNLDIGFINNESPVEYSHSFIHSINTHIINLVEYNDTGEAEDDMKAGKIRAYLTISLDYTEKMISKLTFSQGSSKINASLASRRLVTLYQLKADMHSVTIVHYLTKALNASAWRISRHVLHHPMLAQSPILNVDPIAEPELEEDQYNSRNYFIQVFTMHWSFFVFLYLSISTFHDDITTPLYERSISAGSTPTQFILSHLISSLLLPSLISLPVMICIIDIFHATAKGSLFLTWFIYLVNIVSAIVTAFLMATMKLDMFIVLCCASAYDFLSIFCGAGNISADALPYFMKPLTWVFPNKHNNEAMIRVMVHGDGLESPLVYKTVIYNLSYILLILYILRLILS</sequence>
<feature type="transmembrane region" description="Helical" evidence="7">
    <location>
        <begin position="500"/>
        <end position="523"/>
    </location>
</feature>
<dbReference type="CDD" id="cd03230">
    <property type="entry name" value="ABC_DR_subfamily_A"/>
    <property type="match status" value="1"/>
</dbReference>
<accession>T1KS43</accession>
<dbReference type="GO" id="GO:0005524">
    <property type="term" value="F:ATP binding"/>
    <property type="evidence" value="ECO:0007669"/>
    <property type="project" value="UniProtKB-KW"/>
</dbReference>
<evidence type="ECO:0000313" key="10">
    <source>
        <dbReference type="Proteomes" id="UP000015104"/>
    </source>
</evidence>
<dbReference type="OMA" id="MIRVMVH"/>
<dbReference type="PANTHER" id="PTHR43038">
    <property type="entry name" value="ATP-BINDING CASSETTE, SUB-FAMILY H, MEMBER 1"/>
    <property type="match status" value="1"/>
</dbReference>
<protein>
    <recommendedName>
        <fullName evidence="8">ABC transporter domain-containing protein</fullName>
    </recommendedName>
</protein>
<organism evidence="9 10">
    <name type="scientific">Tetranychus urticae</name>
    <name type="common">Two-spotted spider mite</name>
    <dbReference type="NCBI Taxonomy" id="32264"/>
    <lineage>
        <taxon>Eukaryota</taxon>
        <taxon>Metazoa</taxon>
        <taxon>Ecdysozoa</taxon>
        <taxon>Arthropoda</taxon>
        <taxon>Chelicerata</taxon>
        <taxon>Arachnida</taxon>
        <taxon>Acari</taxon>
        <taxon>Acariformes</taxon>
        <taxon>Trombidiformes</taxon>
        <taxon>Prostigmata</taxon>
        <taxon>Eleutherengona</taxon>
        <taxon>Raphignathae</taxon>
        <taxon>Tetranychoidea</taxon>
        <taxon>Tetranychidae</taxon>
        <taxon>Tetranychus</taxon>
    </lineage>
</organism>
<evidence type="ECO:0000256" key="5">
    <source>
        <dbReference type="ARBA" id="ARBA00022989"/>
    </source>
</evidence>
<keyword evidence="10" id="KW-1185">Reference proteome</keyword>
<proteinExistence type="predicted"/>
<dbReference type="SUPFAM" id="SSF52540">
    <property type="entry name" value="P-loop containing nucleoside triphosphate hydrolases"/>
    <property type="match status" value="1"/>
</dbReference>
<evidence type="ECO:0000313" key="9">
    <source>
        <dbReference type="EnsemblMetazoa" id="tetur19g01780.1"/>
    </source>
</evidence>
<gene>
    <name evidence="9" type="primary">107366620</name>
</gene>
<dbReference type="OrthoDB" id="10255969at2759"/>
<dbReference type="Pfam" id="PF12698">
    <property type="entry name" value="ABC2_membrane_3"/>
    <property type="match status" value="1"/>
</dbReference>
<dbReference type="EMBL" id="CAEY01000422">
    <property type="status" value="NOT_ANNOTATED_CDS"/>
    <property type="molecule type" value="Genomic_DNA"/>
</dbReference>
<keyword evidence="5 7" id="KW-1133">Transmembrane helix</keyword>
<dbReference type="AlphaFoldDB" id="T1KS43"/>
<evidence type="ECO:0000256" key="7">
    <source>
        <dbReference type="SAM" id="Phobius"/>
    </source>
</evidence>
<dbReference type="HOGENOM" id="CLU_014367_1_0_1"/>
<reference evidence="10" key="1">
    <citation type="submission" date="2011-08" db="EMBL/GenBank/DDBJ databases">
        <authorList>
            <person name="Rombauts S."/>
        </authorList>
    </citation>
    <scope>NUCLEOTIDE SEQUENCE</scope>
    <source>
        <strain evidence="10">London</strain>
    </source>
</reference>
<keyword evidence="2 7" id="KW-0812">Transmembrane</keyword>
<dbReference type="KEGG" id="tut:107366620"/>
<reference evidence="9" key="2">
    <citation type="submission" date="2015-06" db="UniProtKB">
        <authorList>
            <consortium name="EnsemblMetazoa"/>
        </authorList>
    </citation>
    <scope>IDENTIFICATION</scope>
</reference>
<dbReference type="InterPro" id="IPR013525">
    <property type="entry name" value="ABC2_TM"/>
</dbReference>
<dbReference type="InterPro" id="IPR003593">
    <property type="entry name" value="AAA+_ATPase"/>
</dbReference>
<dbReference type="PROSITE" id="PS00211">
    <property type="entry name" value="ABC_TRANSPORTER_1"/>
    <property type="match status" value="1"/>
</dbReference>
<evidence type="ECO:0000256" key="1">
    <source>
        <dbReference type="ARBA" id="ARBA00004141"/>
    </source>
</evidence>
<feature type="transmembrane region" description="Helical" evidence="7">
    <location>
        <begin position="583"/>
        <end position="601"/>
    </location>
</feature>
<evidence type="ECO:0000256" key="6">
    <source>
        <dbReference type="ARBA" id="ARBA00023136"/>
    </source>
</evidence>
<dbReference type="GO" id="GO:0016020">
    <property type="term" value="C:membrane"/>
    <property type="evidence" value="ECO:0007669"/>
    <property type="project" value="UniProtKB-SubCell"/>
</dbReference>
<dbReference type="InterPro" id="IPR003439">
    <property type="entry name" value="ABC_transporter-like_ATP-bd"/>
</dbReference>
<evidence type="ECO:0000256" key="4">
    <source>
        <dbReference type="ARBA" id="ARBA00022840"/>
    </source>
</evidence>
<dbReference type="EnsemblMetazoa" id="tetur19g01780.1">
    <property type="protein sequence ID" value="tetur19g01780.1"/>
    <property type="gene ID" value="tetur19g01780"/>
</dbReference>
<name>T1KS43_TETUR</name>
<evidence type="ECO:0000256" key="3">
    <source>
        <dbReference type="ARBA" id="ARBA00022741"/>
    </source>
</evidence>
<evidence type="ECO:0000259" key="8">
    <source>
        <dbReference type="PROSITE" id="PS50893"/>
    </source>
</evidence>
<dbReference type="GO" id="GO:0140359">
    <property type="term" value="F:ABC-type transporter activity"/>
    <property type="evidence" value="ECO:0007669"/>
    <property type="project" value="InterPro"/>
</dbReference>
<keyword evidence="3" id="KW-0547">Nucleotide-binding</keyword>
<dbReference type="InterPro" id="IPR017871">
    <property type="entry name" value="ABC_transporter-like_CS"/>
</dbReference>
<evidence type="ECO:0000256" key="2">
    <source>
        <dbReference type="ARBA" id="ARBA00022692"/>
    </source>
</evidence>
<feature type="transmembrane region" description="Helical" evidence="7">
    <location>
        <begin position="544"/>
        <end position="571"/>
    </location>
</feature>
<dbReference type="Proteomes" id="UP000015104">
    <property type="component" value="Unassembled WGS sequence"/>
</dbReference>
<feature type="transmembrane region" description="Helical" evidence="7">
    <location>
        <begin position="608"/>
        <end position="631"/>
    </location>
</feature>
<dbReference type="Gene3D" id="3.40.50.300">
    <property type="entry name" value="P-loop containing nucleotide triphosphate hydrolases"/>
    <property type="match status" value="1"/>
</dbReference>
<dbReference type="GO" id="GO:0016887">
    <property type="term" value="F:ATP hydrolysis activity"/>
    <property type="evidence" value="ECO:0007669"/>
    <property type="project" value="InterPro"/>
</dbReference>
<dbReference type="Pfam" id="PF00005">
    <property type="entry name" value="ABC_tran"/>
    <property type="match status" value="1"/>
</dbReference>
<keyword evidence="6 7" id="KW-0472">Membrane</keyword>
<dbReference type="PANTHER" id="PTHR43038:SF3">
    <property type="entry name" value="ABC TRANSPORTER G FAMILY MEMBER 20 ISOFORM X1"/>
    <property type="match status" value="1"/>
</dbReference>